<dbReference type="STRING" id="554055.A0A2P6VJ16"/>
<evidence type="ECO:0000256" key="2">
    <source>
        <dbReference type="ARBA" id="ARBA00022692"/>
    </source>
</evidence>
<dbReference type="GO" id="GO:0008521">
    <property type="term" value="F:acetyl-CoA transmembrane transporter activity"/>
    <property type="evidence" value="ECO:0007669"/>
    <property type="project" value="InterPro"/>
</dbReference>
<dbReference type="EMBL" id="LHPF02000005">
    <property type="protein sequence ID" value="PSC74068.1"/>
    <property type="molecule type" value="Genomic_DNA"/>
</dbReference>
<comment type="caution">
    <text evidence="7">The sequence shown here is derived from an EMBL/GenBank/DDBJ whole genome shotgun (WGS) entry which is preliminary data.</text>
</comment>
<proteinExistence type="predicted"/>
<dbReference type="PANTHER" id="PTHR12778">
    <property type="entry name" value="SOLUTE CARRIER FAMILY 33 ACETYL-COA TRANSPORTER -RELATED"/>
    <property type="match status" value="1"/>
</dbReference>
<evidence type="ECO:0000313" key="8">
    <source>
        <dbReference type="Proteomes" id="UP000239649"/>
    </source>
</evidence>
<evidence type="ECO:0000256" key="3">
    <source>
        <dbReference type="ARBA" id="ARBA00022989"/>
    </source>
</evidence>
<feature type="transmembrane region" description="Helical" evidence="6">
    <location>
        <begin position="128"/>
        <end position="147"/>
    </location>
</feature>
<keyword evidence="2 6" id="KW-0812">Transmembrane</keyword>
<keyword evidence="8" id="KW-1185">Reference proteome</keyword>
<feature type="compositionally biased region" description="Low complexity" evidence="5">
    <location>
        <begin position="28"/>
        <end position="37"/>
    </location>
</feature>
<dbReference type="Proteomes" id="UP000239649">
    <property type="component" value="Unassembled WGS sequence"/>
</dbReference>
<feature type="transmembrane region" description="Helical" evidence="6">
    <location>
        <begin position="402"/>
        <end position="421"/>
    </location>
</feature>
<keyword evidence="4 6" id="KW-0472">Membrane</keyword>
<dbReference type="AlphaFoldDB" id="A0A2P6VJ16"/>
<dbReference type="InterPro" id="IPR036259">
    <property type="entry name" value="MFS_trans_sf"/>
</dbReference>
<feature type="transmembrane region" description="Helical" evidence="6">
    <location>
        <begin position="96"/>
        <end position="119"/>
    </location>
</feature>
<dbReference type="InterPro" id="IPR004752">
    <property type="entry name" value="AmpG_permease/AT-1"/>
</dbReference>
<dbReference type="SUPFAM" id="SSF103473">
    <property type="entry name" value="MFS general substrate transporter"/>
    <property type="match status" value="1"/>
</dbReference>
<feature type="compositionally biased region" description="Low complexity" evidence="5">
    <location>
        <begin position="329"/>
        <end position="342"/>
    </location>
</feature>
<dbReference type="PANTHER" id="PTHR12778:SF9">
    <property type="entry name" value="ACETYL-COENZYME A TRANSPORTER 1"/>
    <property type="match status" value="1"/>
</dbReference>
<dbReference type="Pfam" id="PF13000">
    <property type="entry name" value="Acatn"/>
    <property type="match status" value="2"/>
</dbReference>
<organism evidence="7 8">
    <name type="scientific">Micractinium conductrix</name>
    <dbReference type="NCBI Taxonomy" id="554055"/>
    <lineage>
        <taxon>Eukaryota</taxon>
        <taxon>Viridiplantae</taxon>
        <taxon>Chlorophyta</taxon>
        <taxon>core chlorophytes</taxon>
        <taxon>Trebouxiophyceae</taxon>
        <taxon>Chlorellales</taxon>
        <taxon>Chlorellaceae</taxon>
        <taxon>Chlorella clade</taxon>
        <taxon>Micractinium</taxon>
    </lineage>
</organism>
<accession>A0A2P6VJ16</accession>
<feature type="transmembrane region" description="Helical" evidence="6">
    <location>
        <begin position="469"/>
        <end position="494"/>
    </location>
</feature>
<feature type="transmembrane region" description="Helical" evidence="6">
    <location>
        <begin position="442"/>
        <end position="463"/>
    </location>
</feature>
<keyword evidence="3 6" id="KW-1133">Transmembrane helix</keyword>
<evidence type="ECO:0000313" key="7">
    <source>
        <dbReference type="EMBL" id="PSC74068.1"/>
    </source>
</evidence>
<dbReference type="OrthoDB" id="6415790at2759"/>
<reference evidence="7 8" key="1">
    <citation type="journal article" date="2018" name="Plant J.">
        <title>Genome sequences of Chlorella sorokiniana UTEX 1602 and Micractinium conductrix SAG 241.80: implications to maltose excretion by a green alga.</title>
        <authorList>
            <person name="Arriola M.B."/>
            <person name="Velmurugan N."/>
            <person name="Zhang Y."/>
            <person name="Plunkett M.H."/>
            <person name="Hondzo H."/>
            <person name="Barney B.M."/>
        </authorList>
    </citation>
    <scope>NUCLEOTIDE SEQUENCE [LARGE SCALE GENOMIC DNA]</scope>
    <source>
        <strain evidence="7 8">SAG 241.80</strain>
    </source>
</reference>
<feature type="transmembrane region" description="Helical" evidence="6">
    <location>
        <begin position="579"/>
        <end position="597"/>
    </location>
</feature>
<feature type="region of interest" description="Disordered" evidence="5">
    <location>
        <begin position="1"/>
        <end position="49"/>
    </location>
</feature>
<comment type="subcellular location">
    <subcellularLocation>
        <location evidence="1">Membrane</location>
        <topology evidence="1">Multi-pass membrane protein</topology>
    </subcellularLocation>
</comment>
<protein>
    <submittedName>
        <fullName evidence="7">Acetyl coenzyme A transporter</fullName>
    </submittedName>
</protein>
<evidence type="ECO:0000256" key="6">
    <source>
        <dbReference type="SAM" id="Phobius"/>
    </source>
</evidence>
<dbReference type="GO" id="GO:0016020">
    <property type="term" value="C:membrane"/>
    <property type="evidence" value="ECO:0007669"/>
    <property type="project" value="UniProtKB-SubCell"/>
</dbReference>
<sequence length="623" mass="65052">MSTPRRRRDGGDGDAEPSDVPPARTPRQRAAAAAAPPGSGTVDRPASRKPSLLRDELPAVVLLVVLYMLQGVPLGLSMGSMPFLMQAKMSYTKIGIFSLAAYPYSFKLLWSPIVDSIYWPSVGRRRSWILPLQTLSALLMLLCGGWAEAQLNAGNAGGVTALFFVFVLLAATQDIAVDGWALTLLSKQHVGYAATCQTVGMNLGYFSSFTVFLALNDASFANKYLPGLSSAGEGAISLSGYLRFWGWAYLAITVAVALFTREPSAGSSGAPPANGTAAAAASNGAAIANGHKAGNGAATLRRSARVAAAPPGKPAPPANDHHQQRQQPAASDTSGSSCSSIGGADQEEVLPLREAYLQLWRVVRLPVVQLLALVLVTARLGMLTAEAAAPLKLLEKGVSKEALAGLVLAEFPMELLSALVAGRWAAASHPFDPWLTGYRTRLVLAALSTYLVFRFPAGAAALSDAPWHFAAVALIGVVTSFTSTLMFTSLGSFFNKVSDPSMGGAYLTLLNTVANLGVTLPKLFIFAAMDWLTRWDCAGANGAALSAACSAGGRGAAAADAANACTAAGGRCAMLRDGFYLLSGMGVCLGLGVLLMLQRVLPRLEAAPLSAWHARFGSKQHLA</sequence>
<feature type="transmembrane region" description="Helical" evidence="6">
    <location>
        <begin position="506"/>
        <end position="529"/>
    </location>
</feature>
<feature type="transmembrane region" description="Helical" evidence="6">
    <location>
        <begin position="57"/>
        <end position="76"/>
    </location>
</feature>
<gene>
    <name evidence="7" type="ORF">C2E20_2543</name>
</gene>
<evidence type="ECO:0000256" key="1">
    <source>
        <dbReference type="ARBA" id="ARBA00004141"/>
    </source>
</evidence>
<feature type="transmembrane region" description="Helical" evidence="6">
    <location>
        <begin position="235"/>
        <end position="259"/>
    </location>
</feature>
<dbReference type="GO" id="GO:0035348">
    <property type="term" value="P:acetyl-CoA transmembrane transport"/>
    <property type="evidence" value="ECO:0007669"/>
    <property type="project" value="InterPro"/>
</dbReference>
<feature type="transmembrane region" description="Helical" evidence="6">
    <location>
        <begin position="192"/>
        <end position="215"/>
    </location>
</feature>
<dbReference type="InterPro" id="IPR024371">
    <property type="entry name" value="AcetylCoA_trans_1-like"/>
</dbReference>
<evidence type="ECO:0000256" key="4">
    <source>
        <dbReference type="ARBA" id="ARBA00023136"/>
    </source>
</evidence>
<name>A0A2P6VJ16_9CHLO</name>
<feature type="region of interest" description="Disordered" evidence="5">
    <location>
        <begin position="303"/>
        <end position="342"/>
    </location>
</feature>
<evidence type="ECO:0000256" key="5">
    <source>
        <dbReference type="SAM" id="MobiDB-lite"/>
    </source>
</evidence>